<protein>
    <submittedName>
        <fullName evidence="1">Uncharacterized protein</fullName>
    </submittedName>
</protein>
<name>A0A8J4YC71_CHIOP</name>
<evidence type="ECO:0000313" key="2">
    <source>
        <dbReference type="Proteomes" id="UP000770661"/>
    </source>
</evidence>
<keyword evidence="2" id="KW-1185">Reference proteome</keyword>
<sequence length="344" mass="40232">MIALTSRDIVAAEAHYHASCYRNYTRNKEDSNENEEEKVTDEFILYHKVEGEAYQELFEYIREDIIPNKRIIPVTSLTTKLESLMLSGGVNLLKDSTKKNMHRRLKSELGGAVEIFSDDKGKLLMVPCCVSLKDVVLENQNLHRELKLWKAKSTDINKIIDQTSSGKGKASALKFVTNNREIRNTFTQLGQEWDLSSELMDKLECFTCLLYVPKAAFTKVNNLRYHLFCGKKGDQELALYDWNASASEWCRDSQQLLPQSCFSNWNTRHRRVRNHRSFDLRNRSILHRRRRRDFPRNNLGRVSDQWFGYRFSKIRRFNIIRYHNGFGVADSNVVNMSPHHMTVN</sequence>
<proteinExistence type="predicted"/>
<accession>A0A8J4YC71</accession>
<organism evidence="1 2">
    <name type="scientific">Chionoecetes opilio</name>
    <name type="common">Atlantic snow crab</name>
    <name type="synonym">Cancer opilio</name>
    <dbReference type="NCBI Taxonomy" id="41210"/>
    <lineage>
        <taxon>Eukaryota</taxon>
        <taxon>Metazoa</taxon>
        <taxon>Ecdysozoa</taxon>
        <taxon>Arthropoda</taxon>
        <taxon>Crustacea</taxon>
        <taxon>Multicrustacea</taxon>
        <taxon>Malacostraca</taxon>
        <taxon>Eumalacostraca</taxon>
        <taxon>Eucarida</taxon>
        <taxon>Decapoda</taxon>
        <taxon>Pleocyemata</taxon>
        <taxon>Brachyura</taxon>
        <taxon>Eubrachyura</taxon>
        <taxon>Majoidea</taxon>
        <taxon>Majidae</taxon>
        <taxon>Chionoecetes</taxon>
    </lineage>
</organism>
<dbReference type="AlphaFoldDB" id="A0A8J4YC71"/>
<gene>
    <name evidence="1" type="ORF">GWK47_006312</name>
</gene>
<dbReference type="EMBL" id="JACEEZ010010980">
    <property type="protein sequence ID" value="KAG0721529.1"/>
    <property type="molecule type" value="Genomic_DNA"/>
</dbReference>
<reference evidence="1" key="1">
    <citation type="submission" date="2020-07" db="EMBL/GenBank/DDBJ databases">
        <title>The High-quality genome of the commercially important snow crab, Chionoecetes opilio.</title>
        <authorList>
            <person name="Jeong J.-H."/>
            <person name="Ryu S."/>
        </authorList>
    </citation>
    <scope>NUCLEOTIDE SEQUENCE</scope>
    <source>
        <strain evidence="1">MADBK_172401_WGS</strain>
        <tissue evidence="1">Digestive gland</tissue>
    </source>
</reference>
<evidence type="ECO:0000313" key="1">
    <source>
        <dbReference type="EMBL" id="KAG0721529.1"/>
    </source>
</evidence>
<dbReference type="Proteomes" id="UP000770661">
    <property type="component" value="Unassembled WGS sequence"/>
</dbReference>
<comment type="caution">
    <text evidence="1">The sequence shown here is derived from an EMBL/GenBank/DDBJ whole genome shotgun (WGS) entry which is preliminary data.</text>
</comment>